<reference evidence="7 8" key="1">
    <citation type="submission" date="2024-05" db="EMBL/GenBank/DDBJ databases">
        <authorList>
            <person name="Haq I."/>
            <person name="Ullah Z."/>
            <person name="Ahmad R."/>
            <person name="Li M."/>
            <person name="Tong Y."/>
        </authorList>
    </citation>
    <scope>NUCLEOTIDE SEQUENCE [LARGE SCALE GENOMIC DNA]</scope>
    <source>
        <strain evidence="7 8">16A2E</strain>
    </source>
</reference>
<comment type="cofactor">
    <cofactor evidence="1">
        <name>FAD</name>
        <dbReference type="ChEBI" id="CHEBI:57692"/>
    </cofactor>
</comment>
<dbReference type="InterPro" id="IPR016166">
    <property type="entry name" value="FAD-bd_PCMH"/>
</dbReference>
<dbReference type="PANTHER" id="PTHR42973:SF39">
    <property type="entry name" value="FAD-BINDING PCMH-TYPE DOMAIN-CONTAINING PROTEIN"/>
    <property type="match status" value="1"/>
</dbReference>
<evidence type="ECO:0000256" key="4">
    <source>
        <dbReference type="ARBA" id="ARBA00022827"/>
    </source>
</evidence>
<evidence type="ECO:0000313" key="8">
    <source>
        <dbReference type="Proteomes" id="UP001444625"/>
    </source>
</evidence>
<comment type="similarity">
    <text evidence="2">Belongs to the oxygen-dependent FAD-linked oxidoreductase family.</text>
</comment>
<evidence type="ECO:0000256" key="1">
    <source>
        <dbReference type="ARBA" id="ARBA00001974"/>
    </source>
</evidence>
<name>A0ABU9XJW1_9BACI</name>
<dbReference type="InterPro" id="IPR012951">
    <property type="entry name" value="BBE"/>
</dbReference>
<dbReference type="InterPro" id="IPR006094">
    <property type="entry name" value="Oxid_FAD_bind_N"/>
</dbReference>
<dbReference type="Gene3D" id="3.40.462.20">
    <property type="match status" value="1"/>
</dbReference>
<evidence type="ECO:0000259" key="6">
    <source>
        <dbReference type="PROSITE" id="PS51387"/>
    </source>
</evidence>
<dbReference type="InterPro" id="IPR016169">
    <property type="entry name" value="FAD-bd_PCMH_sub2"/>
</dbReference>
<dbReference type="InterPro" id="IPR036318">
    <property type="entry name" value="FAD-bd_PCMH-like_sf"/>
</dbReference>
<dbReference type="Gene3D" id="3.30.43.10">
    <property type="entry name" value="Uridine Diphospho-n-acetylenolpyruvylglucosamine Reductase, domain 2"/>
    <property type="match status" value="1"/>
</dbReference>
<keyword evidence="5" id="KW-0560">Oxidoreductase</keyword>
<dbReference type="PROSITE" id="PS51387">
    <property type="entry name" value="FAD_PCMH"/>
    <property type="match status" value="1"/>
</dbReference>
<keyword evidence="8" id="KW-1185">Reference proteome</keyword>
<dbReference type="PANTHER" id="PTHR42973">
    <property type="entry name" value="BINDING OXIDOREDUCTASE, PUTATIVE (AFU_ORTHOLOGUE AFUA_1G17690)-RELATED"/>
    <property type="match status" value="1"/>
</dbReference>
<dbReference type="SUPFAM" id="SSF56176">
    <property type="entry name" value="FAD-binding/transporter-associated domain-like"/>
    <property type="match status" value="1"/>
</dbReference>
<dbReference type="InterPro" id="IPR016167">
    <property type="entry name" value="FAD-bd_PCMH_sub1"/>
</dbReference>
<keyword evidence="4" id="KW-0274">FAD</keyword>
<dbReference type="InterPro" id="IPR050416">
    <property type="entry name" value="FAD-linked_Oxidoreductase"/>
</dbReference>
<comment type="caution">
    <text evidence="7">The sequence shown here is derived from an EMBL/GenBank/DDBJ whole genome shotgun (WGS) entry which is preliminary data.</text>
</comment>
<dbReference type="Pfam" id="PF08031">
    <property type="entry name" value="BBE"/>
    <property type="match status" value="1"/>
</dbReference>
<dbReference type="Proteomes" id="UP001444625">
    <property type="component" value="Unassembled WGS sequence"/>
</dbReference>
<evidence type="ECO:0000256" key="2">
    <source>
        <dbReference type="ARBA" id="ARBA00005466"/>
    </source>
</evidence>
<dbReference type="RefSeq" id="WP_345826064.1">
    <property type="nucleotide sequence ID" value="NZ_JBDIML010000006.1"/>
</dbReference>
<evidence type="ECO:0000256" key="5">
    <source>
        <dbReference type="ARBA" id="ARBA00023002"/>
    </source>
</evidence>
<organism evidence="7 8">
    <name type="scientific">Ornithinibacillus xuwenensis</name>
    <dbReference type="NCBI Taxonomy" id="3144668"/>
    <lineage>
        <taxon>Bacteria</taxon>
        <taxon>Bacillati</taxon>
        <taxon>Bacillota</taxon>
        <taxon>Bacilli</taxon>
        <taxon>Bacillales</taxon>
        <taxon>Bacillaceae</taxon>
        <taxon>Ornithinibacillus</taxon>
    </lineage>
</organism>
<gene>
    <name evidence="7" type="ORF">ABC228_15440</name>
</gene>
<evidence type="ECO:0000313" key="7">
    <source>
        <dbReference type="EMBL" id="MEN2768575.1"/>
    </source>
</evidence>
<dbReference type="Pfam" id="PF01565">
    <property type="entry name" value="FAD_binding_4"/>
    <property type="match status" value="1"/>
</dbReference>
<dbReference type="EMBL" id="JBDIML010000006">
    <property type="protein sequence ID" value="MEN2768575.1"/>
    <property type="molecule type" value="Genomic_DNA"/>
</dbReference>
<keyword evidence="3" id="KW-0285">Flavoprotein</keyword>
<sequence length="447" mass="50229">MGHKVKMRKSGRKIECNDPQYHYKRKVWNSHVDRYPSIIFECKTEADVMEAVKHAKEKGLKISVRSGGFHPAGLAVQDNAVLIDLSNMNDIQVDEVSKVATIDAGAKISEIDQITQEYGLAIPLGMVSTMGVSGLALGGGLGYLRGMYGLTSDNIVGVNIVTAAGDLQYVNRFNHAELFWAIRGAGTNFGVVTKFEFQLHPVGKTILALDVIYDYKDIYPILKKADQYRRTAIDELSFHFIISNGITAGSSIPKKGIRLIGMYAGDLNVQVEEEVIRPLQELAKPVLDNTEVMSYVDVQKKFDSFVREGLGIEGISLFFQELSEEALSILHKEFEKARIPITIHLLELHGQVNRISKYDSAFTIRDAGYLLIIEAEIRSHPHQTKQWINRIYKKLLPFSYNQASYLNSANNNDEVVQNSYKNIYSRLVALKKDYDPENLFCSTNNLL</sequence>
<protein>
    <submittedName>
        <fullName evidence="7">FAD-binding protein</fullName>
    </submittedName>
</protein>
<proteinExistence type="inferred from homology"/>
<feature type="domain" description="FAD-binding PCMH-type" evidence="6">
    <location>
        <begin position="32"/>
        <end position="202"/>
    </location>
</feature>
<accession>A0ABU9XJW1</accession>
<dbReference type="Gene3D" id="3.30.465.10">
    <property type="match status" value="1"/>
</dbReference>
<evidence type="ECO:0000256" key="3">
    <source>
        <dbReference type="ARBA" id="ARBA00022630"/>
    </source>
</evidence>